<dbReference type="InterPro" id="IPR003439">
    <property type="entry name" value="ABC_transporter-like_ATP-bd"/>
</dbReference>
<gene>
    <name evidence="6" type="ordered locus">Corgl_0378</name>
</gene>
<dbReference type="PANTHER" id="PTHR43335">
    <property type="entry name" value="ABC TRANSPORTER, ATP-BINDING PROTEIN"/>
    <property type="match status" value="1"/>
</dbReference>
<dbReference type="InterPro" id="IPR027417">
    <property type="entry name" value="P-loop_NTPase"/>
</dbReference>
<dbReference type="STRING" id="700015.Corgl_0378"/>
<sequence length="218" mass="23829">MYIEVDSYCKSIKGVTVLENISCGFERGRVYGLRGKNGSGKTMLLRALSGLIFPTSGCVRIGGKRLGKDMPFPESIGLLIENPSFLAKYTGAKNLELIAGLRGVIGREEIARAMRSVGLDPDDKRHYRKYSLGMKQRLGIACAIMEKPDILLLDEPINALDPTGVAQVEQVLARARERGAVAIVACHDMEELRLLADEILTLAEGRITDSEVVSHEQA</sequence>
<evidence type="ECO:0000256" key="4">
    <source>
        <dbReference type="ARBA" id="ARBA00022840"/>
    </source>
</evidence>
<name>F2NAH0_CORGP</name>
<dbReference type="eggNOG" id="COG1131">
    <property type="taxonomic scope" value="Bacteria"/>
</dbReference>
<dbReference type="PROSITE" id="PS50893">
    <property type="entry name" value="ABC_TRANSPORTER_2"/>
    <property type="match status" value="1"/>
</dbReference>
<keyword evidence="4" id="KW-0067">ATP-binding</keyword>
<dbReference type="OrthoDB" id="3177347at2"/>
<keyword evidence="3" id="KW-0547">Nucleotide-binding</keyword>
<dbReference type="KEGG" id="cgo:Corgl_0378"/>
<protein>
    <submittedName>
        <fullName evidence="6">ABC transporter related protein</fullName>
    </submittedName>
</protein>
<dbReference type="InterPro" id="IPR003593">
    <property type="entry name" value="AAA+_ATPase"/>
</dbReference>
<evidence type="ECO:0000313" key="6">
    <source>
        <dbReference type="EMBL" id="AEB06497.1"/>
    </source>
</evidence>
<dbReference type="HOGENOM" id="CLU_000604_1_2_11"/>
<feature type="domain" description="ABC transporter" evidence="5">
    <location>
        <begin position="3"/>
        <end position="218"/>
    </location>
</feature>
<dbReference type="GO" id="GO:0016887">
    <property type="term" value="F:ATP hydrolysis activity"/>
    <property type="evidence" value="ECO:0007669"/>
    <property type="project" value="InterPro"/>
</dbReference>
<reference evidence="7" key="1">
    <citation type="journal article" date="2013" name="Stand. Genomic Sci.">
        <title>Complete genome sequence of Coriobacterium glomerans type strain (PW2(T)) from the midgut of Pyrrhocoris apterus L. (red soldier bug).</title>
        <authorList>
            <person name="Stackebrandt E."/>
            <person name="Zeytun A."/>
            <person name="Lapidus A."/>
            <person name="Nolan M."/>
            <person name="Lucas S."/>
            <person name="Hammon N."/>
            <person name="Deshpande S."/>
            <person name="Cheng J.F."/>
            <person name="Tapia R."/>
            <person name="Goodwin L.A."/>
            <person name="Pitluck S."/>
            <person name="Liolios K."/>
            <person name="Pagani I."/>
            <person name="Ivanova N."/>
            <person name="Mavromatis K."/>
            <person name="Mikhailova N."/>
            <person name="Huntemann M."/>
            <person name="Pati A."/>
            <person name="Chen A."/>
            <person name="Palaniappan K."/>
            <person name="Chang Y.J."/>
            <person name="Land M."/>
            <person name="Hauser L."/>
            <person name="Rohde M."/>
            <person name="Pukall R."/>
            <person name="Goker M."/>
            <person name="Detter J.C."/>
            <person name="Woyke T."/>
            <person name="Bristow J."/>
            <person name="Eisen J.A."/>
            <person name="Markowitz V."/>
            <person name="Hugenholtz P."/>
            <person name="Kyrpides N.C."/>
            <person name="Klenk H.P."/>
        </authorList>
    </citation>
    <scope>NUCLEOTIDE SEQUENCE</scope>
    <source>
        <strain evidence="7">ATCC 49209 / DSM 20642 / JCM 10262 / PW2</strain>
    </source>
</reference>
<dbReference type="EMBL" id="CP002628">
    <property type="protein sequence ID" value="AEB06497.1"/>
    <property type="molecule type" value="Genomic_DNA"/>
</dbReference>
<dbReference type="RefSeq" id="WP_013708240.1">
    <property type="nucleotide sequence ID" value="NC_015389.1"/>
</dbReference>
<comment type="similarity">
    <text evidence="1">Belongs to the ABC transporter superfamily.</text>
</comment>
<organism evidence="6 7">
    <name type="scientific">Coriobacterium glomerans (strain ATCC 49209 / DSM 20642 / JCM 10262 / PW2)</name>
    <dbReference type="NCBI Taxonomy" id="700015"/>
    <lineage>
        <taxon>Bacteria</taxon>
        <taxon>Bacillati</taxon>
        <taxon>Actinomycetota</taxon>
        <taxon>Coriobacteriia</taxon>
        <taxon>Coriobacteriales</taxon>
        <taxon>Coriobacteriaceae</taxon>
        <taxon>Coriobacterium</taxon>
    </lineage>
</organism>
<evidence type="ECO:0000259" key="5">
    <source>
        <dbReference type="PROSITE" id="PS50893"/>
    </source>
</evidence>
<proteinExistence type="inferred from homology"/>
<evidence type="ECO:0000256" key="1">
    <source>
        <dbReference type="ARBA" id="ARBA00005417"/>
    </source>
</evidence>
<dbReference type="PROSITE" id="PS00211">
    <property type="entry name" value="ABC_TRANSPORTER_1"/>
    <property type="match status" value="1"/>
</dbReference>
<accession>F2NAH0</accession>
<dbReference type="Proteomes" id="UP000006851">
    <property type="component" value="Chromosome"/>
</dbReference>
<evidence type="ECO:0000256" key="3">
    <source>
        <dbReference type="ARBA" id="ARBA00022741"/>
    </source>
</evidence>
<dbReference type="AlphaFoldDB" id="F2NAH0"/>
<evidence type="ECO:0000313" key="7">
    <source>
        <dbReference type="Proteomes" id="UP000006851"/>
    </source>
</evidence>
<keyword evidence="7" id="KW-1185">Reference proteome</keyword>
<dbReference type="InterPro" id="IPR017871">
    <property type="entry name" value="ABC_transporter-like_CS"/>
</dbReference>
<dbReference type="SUPFAM" id="SSF52540">
    <property type="entry name" value="P-loop containing nucleoside triphosphate hydrolases"/>
    <property type="match status" value="1"/>
</dbReference>
<evidence type="ECO:0000256" key="2">
    <source>
        <dbReference type="ARBA" id="ARBA00022448"/>
    </source>
</evidence>
<dbReference type="PANTHER" id="PTHR43335:SF8">
    <property type="entry name" value="ABC TRANSPORTER, ATP-BINDING PROTEIN"/>
    <property type="match status" value="1"/>
</dbReference>
<keyword evidence="2" id="KW-0813">Transport</keyword>
<dbReference type="SMART" id="SM00382">
    <property type="entry name" value="AAA"/>
    <property type="match status" value="1"/>
</dbReference>
<dbReference type="Gene3D" id="3.40.50.300">
    <property type="entry name" value="P-loop containing nucleotide triphosphate hydrolases"/>
    <property type="match status" value="1"/>
</dbReference>
<dbReference type="GO" id="GO:0005524">
    <property type="term" value="F:ATP binding"/>
    <property type="evidence" value="ECO:0007669"/>
    <property type="project" value="UniProtKB-KW"/>
</dbReference>
<dbReference type="Pfam" id="PF00005">
    <property type="entry name" value="ABC_tran"/>
    <property type="match status" value="1"/>
</dbReference>